<evidence type="ECO:0000256" key="5">
    <source>
        <dbReference type="PIRSR" id="PIRSR615500-1"/>
    </source>
</evidence>
<dbReference type="PANTHER" id="PTHR43806:SF11">
    <property type="entry name" value="CEREVISIN-RELATED"/>
    <property type="match status" value="1"/>
</dbReference>
<feature type="domain" description="Peptidase S8/S53" evidence="8">
    <location>
        <begin position="189"/>
        <end position="443"/>
    </location>
</feature>
<feature type="domain" description="Fervidolysin-like N-terminal prodomain" evidence="9">
    <location>
        <begin position="33"/>
        <end position="105"/>
    </location>
</feature>
<dbReference type="GO" id="GO:0006508">
    <property type="term" value="P:proteolysis"/>
    <property type="evidence" value="ECO:0007669"/>
    <property type="project" value="UniProtKB-KW"/>
</dbReference>
<dbReference type="PROSITE" id="PS00137">
    <property type="entry name" value="SUBTILASE_HIS"/>
    <property type="match status" value="1"/>
</dbReference>
<reference evidence="10 11" key="1">
    <citation type="journal article" date="2010" name="Stand. Genomic Sci.">
        <title>Complete genome sequence of Meiothermus silvanus type strain (VI-R2).</title>
        <authorList>
            <person name="Sikorski J."/>
            <person name="Tindall B.J."/>
            <person name="Lowry S."/>
            <person name="Lucas S."/>
            <person name="Nolan M."/>
            <person name="Copeland A."/>
            <person name="Glavina Del Rio T."/>
            <person name="Tice H."/>
            <person name="Cheng J.F."/>
            <person name="Han C."/>
            <person name="Pitluck S."/>
            <person name="Liolios K."/>
            <person name="Ivanova N."/>
            <person name="Mavromatis K."/>
            <person name="Mikhailova N."/>
            <person name="Pati A."/>
            <person name="Goodwin L."/>
            <person name="Chen A."/>
            <person name="Palaniappan K."/>
            <person name="Land M."/>
            <person name="Hauser L."/>
            <person name="Chang Y.J."/>
            <person name="Jeffries C.D."/>
            <person name="Rohde M."/>
            <person name="Goker M."/>
            <person name="Woyke T."/>
            <person name="Bristow J."/>
            <person name="Eisen J.A."/>
            <person name="Markowitz V."/>
            <person name="Hugenholtz P."/>
            <person name="Kyrpides N.C."/>
            <person name="Klenk H.P."/>
            <person name="Lapidus A."/>
        </authorList>
    </citation>
    <scope>NUCLEOTIDE SEQUENCE [LARGE SCALE GENOMIC DNA]</scope>
    <source>
        <strain evidence="11">ATCC 700542 / DSM 9946 / VI-R2</strain>
    </source>
</reference>
<feature type="chain" id="PRO_5003093323" evidence="7">
    <location>
        <begin position="22"/>
        <end position="479"/>
    </location>
</feature>
<dbReference type="InterPro" id="IPR015500">
    <property type="entry name" value="Peptidase_S8_subtilisin-rel"/>
</dbReference>
<organism evidence="10 11">
    <name type="scientific">Allomeiothermus silvanus (strain ATCC 700542 / DSM 9946 / NBRC 106475 / NCIMB 13440 / VI-R2)</name>
    <name type="common">Thermus silvanus</name>
    <dbReference type="NCBI Taxonomy" id="526227"/>
    <lineage>
        <taxon>Bacteria</taxon>
        <taxon>Thermotogati</taxon>
        <taxon>Deinococcota</taxon>
        <taxon>Deinococci</taxon>
        <taxon>Thermales</taxon>
        <taxon>Thermaceae</taxon>
        <taxon>Allomeiothermus</taxon>
    </lineage>
</organism>
<feature type="active site" description="Charge relay system" evidence="5 6">
    <location>
        <position position="407"/>
    </location>
</feature>
<evidence type="ECO:0000256" key="1">
    <source>
        <dbReference type="ARBA" id="ARBA00011073"/>
    </source>
</evidence>
<feature type="signal peptide" evidence="7">
    <location>
        <begin position="1"/>
        <end position="21"/>
    </location>
</feature>
<dbReference type="Pfam" id="PF22148">
    <property type="entry name" value="Fervidolysin_NPro-like"/>
    <property type="match status" value="1"/>
</dbReference>
<evidence type="ECO:0000259" key="9">
    <source>
        <dbReference type="Pfam" id="PF22148"/>
    </source>
</evidence>
<dbReference type="eggNOG" id="COG1404">
    <property type="taxonomic scope" value="Bacteria"/>
</dbReference>
<feature type="active site" description="Charge relay system" evidence="5 6">
    <location>
        <position position="198"/>
    </location>
</feature>
<dbReference type="KEGG" id="msv:Mesil_0373"/>
<gene>
    <name evidence="10" type="ordered locus">Mesil_0373</name>
</gene>
<dbReference type="Proteomes" id="UP000001916">
    <property type="component" value="Chromosome"/>
</dbReference>
<evidence type="ECO:0000256" key="3">
    <source>
        <dbReference type="ARBA" id="ARBA00022801"/>
    </source>
</evidence>
<dbReference type="OrthoDB" id="9798386at2"/>
<name>D7BI40_ALLS1</name>
<keyword evidence="2 6" id="KW-0645">Protease</keyword>
<dbReference type="InterPro" id="IPR000209">
    <property type="entry name" value="Peptidase_S8/S53_dom"/>
</dbReference>
<evidence type="ECO:0000313" key="11">
    <source>
        <dbReference type="Proteomes" id="UP000001916"/>
    </source>
</evidence>
<dbReference type="PRINTS" id="PR00723">
    <property type="entry name" value="SUBTILISIN"/>
</dbReference>
<evidence type="ECO:0000259" key="8">
    <source>
        <dbReference type="Pfam" id="PF00082"/>
    </source>
</evidence>
<keyword evidence="3 6" id="KW-0378">Hydrolase</keyword>
<dbReference type="AlphaFoldDB" id="D7BI40"/>
<keyword evidence="4 6" id="KW-0720">Serine protease</keyword>
<dbReference type="Pfam" id="PF00082">
    <property type="entry name" value="Peptidase_S8"/>
    <property type="match status" value="1"/>
</dbReference>
<dbReference type="Gene3D" id="3.40.50.200">
    <property type="entry name" value="Peptidase S8/S53 domain"/>
    <property type="match status" value="1"/>
</dbReference>
<dbReference type="GO" id="GO:0004252">
    <property type="term" value="F:serine-type endopeptidase activity"/>
    <property type="evidence" value="ECO:0007669"/>
    <property type="project" value="UniProtKB-UniRule"/>
</dbReference>
<dbReference type="InterPro" id="IPR022398">
    <property type="entry name" value="Peptidase_S8_His-AS"/>
</dbReference>
<dbReference type="InterPro" id="IPR050131">
    <property type="entry name" value="Peptidase_S8_subtilisin-like"/>
</dbReference>
<dbReference type="InterPro" id="IPR054399">
    <property type="entry name" value="Fervidolysin-like_N_prodom"/>
</dbReference>
<evidence type="ECO:0000313" key="10">
    <source>
        <dbReference type="EMBL" id="ADH62314.1"/>
    </source>
</evidence>
<dbReference type="EMBL" id="CP002042">
    <property type="protein sequence ID" value="ADH62314.1"/>
    <property type="molecule type" value="Genomic_DNA"/>
</dbReference>
<dbReference type="PROSITE" id="PS00138">
    <property type="entry name" value="SUBTILASE_SER"/>
    <property type="match status" value="1"/>
</dbReference>
<keyword evidence="11" id="KW-1185">Reference proteome</keyword>
<protein>
    <submittedName>
        <fullName evidence="10">Peptidase S8 and S53 subtilisin kexin sedolisin</fullName>
    </submittedName>
</protein>
<comment type="similarity">
    <text evidence="1 6">Belongs to the peptidase S8 family.</text>
</comment>
<dbReference type="PANTHER" id="PTHR43806">
    <property type="entry name" value="PEPTIDASE S8"/>
    <property type="match status" value="1"/>
</dbReference>
<dbReference type="SUPFAM" id="SSF52743">
    <property type="entry name" value="Subtilisin-like"/>
    <property type="match status" value="1"/>
</dbReference>
<dbReference type="PROSITE" id="PS51257">
    <property type="entry name" value="PROKAR_LIPOPROTEIN"/>
    <property type="match status" value="1"/>
</dbReference>
<evidence type="ECO:0000256" key="6">
    <source>
        <dbReference type="PROSITE-ProRule" id="PRU01240"/>
    </source>
</evidence>
<dbReference type="RefSeq" id="WP_013156921.1">
    <property type="nucleotide sequence ID" value="NC_014212.1"/>
</dbReference>
<feature type="active site" description="Charge relay system" evidence="5 6">
    <location>
        <position position="244"/>
    </location>
</feature>
<dbReference type="STRING" id="526227.Mesil_0373"/>
<dbReference type="InterPro" id="IPR036852">
    <property type="entry name" value="Peptidase_S8/S53_dom_sf"/>
</dbReference>
<proteinExistence type="inferred from homology"/>
<evidence type="ECO:0000256" key="7">
    <source>
        <dbReference type="SAM" id="SignalP"/>
    </source>
</evidence>
<dbReference type="HOGENOM" id="CLU_011263_15_6_0"/>
<dbReference type="InterPro" id="IPR023828">
    <property type="entry name" value="Peptidase_S8_Ser-AS"/>
</dbReference>
<keyword evidence="7" id="KW-0732">Signal</keyword>
<sequence length="479" mass="50142">MRKTILLAVTTAILAACGAQPTPRTQAPDLTTLNGNPAVAGEILVKYKGGVTLSSLQPLRGSQQVSAFGDSHWGQLARVQVPKGQELSFAEAYSHQAGVEYAEPNYWVESPREEVQAVSLPKTSAPRLQALPSPITDKYFVEVPAGDPFATTSVGPAAPATPVTYSNVPYLWGIYRTRAPQAWEAGYTGQGVTVAVIDEGVDLTHEDLAANIWTNPDPTNPSCPGLHGYDFVDDDADPSDTGGHGTHVAGTIAAAANGKGVVGQAPEAKIAAVRALGYFGGSNYMLVRAMKYAADCGFKVANNSWGSGAKSKAFYDVISYGTQKGTVYVFSAGNSFREGNRLSWPVGYSPVIPGLIGVGATSANNLRTGFSNAGDYVTVAAPGQGILSTIPTVQNPGDPYAYLQGTSMAAPQVSGVVALLFSAKPNLTPLQVRVALEQSANAALTGQLAKPDYRTQNAGWYGYGLVDAKAALDYVLANY</sequence>
<accession>D7BI40</accession>
<evidence type="ECO:0000256" key="2">
    <source>
        <dbReference type="ARBA" id="ARBA00022670"/>
    </source>
</evidence>
<dbReference type="PROSITE" id="PS51892">
    <property type="entry name" value="SUBTILASE"/>
    <property type="match status" value="1"/>
</dbReference>
<evidence type="ECO:0000256" key="4">
    <source>
        <dbReference type="ARBA" id="ARBA00022825"/>
    </source>
</evidence>